<organism evidence="1">
    <name type="scientific">Picea glauca</name>
    <name type="common">White spruce</name>
    <name type="synonym">Pinus glauca</name>
    <dbReference type="NCBI Taxonomy" id="3330"/>
    <lineage>
        <taxon>Eukaryota</taxon>
        <taxon>Viridiplantae</taxon>
        <taxon>Streptophyta</taxon>
        <taxon>Embryophyta</taxon>
        <taxon>Tracheophyta</taxon>
        <taxon>Spermatophyta</taxon>
        <taxon>Pinopsida</taxon>
        <taxon>Pinidae</taxon>
        <taxon>Conifers I</taxon>
        <taxon>Pinales</taxon>
        <taxon>Pinaceae</taxon>
        <taxon>Picea</taxon>
    </lineage>
</organism>
<comment type="caution">
    <text evidence="1">The sequence shown here is derived from an EMBL/GenBank/DDBJ whole genome shotgun (WGS) entry which is preliminary data.</text>
</comment>
<gene>
    <name evidence="1" type="ORF">ABT39_MTgene4787</name>
</gene>
<name>A0A117NH40_PICGL</name>
<sequence>MCSGKLRGDVFREPGKEEGLPISRKEFSGIYPVKWLEVGVLSEEQARGTGYRIWAHQTEYQPTKRSTGEV</sequence>
<dbReference type="EMBL" id="LKAM01000006">
    <property type="protein sequence ID" value="KUM47793.1"/>
    <property type="molecule type" value="Genomic_DNA"/>
</dbReference>
<evidence type="ECO:0000313" key="1">
    <source>
        <dbReference type="EMBL" id="KUM47793.1"/>
    </source>
</evidence>
<reference evidence="1" key="1">
    <citation type="journal article" date="2015" name="Genome Biol. Evol.">
        <title>Organellar Genomes of White Spruce (Picea glauca): Assembly and Annotation.</title>
        <authorList>
            <person name="Jackman S.D."/>
            <person name="Warren R.L."/>
            <person name="Gibb E.A."/>
            <person name="Vandervalk B.P."/>
            <person name="Mohamadi H."/>
            <person name="Chu J."/>
            <person name="Raymond A."/>
            <person name="Pleasance S."/>
            <person name="Coope R."/>
            <person name="Wildung M.R."/>
            <person name="Ritland C.E."/>
            <person name="Bousquet J."/>
            <person name="Jones S.J."/>
            <person name="Bohlmann J."/>
            <person name="Birol I."/>
        </authorList>
    </citation>
    <scope>NUCLEOTIDE SEQUENCE [LARGE SCALE GENOMIC DNA]</scope>
    <source>
        <tissue evidence="1">Flushing bud</tissue>
    </source>
</reference>
<keyword evidence="1" id="KW-0496">Mitochondrion</keyword>
<proteinExistence type="predicted"/>
<accession>A0A117NH40</accession>
<protein>
    <submittedName>
        <fullName evidence="1">Uncharacterized protein</fullName>
    </submittedName>
</protein>
<geneLocation type="mitochondrion" evidence="1"/>
<dbReference type="AlphaFoldDB" id="A0A117NH40"/>